<reference evidence="4" key="1">
    <citation type="submission" date="2016-10" db="EMBL/GenBank/DDBJ databases">
        <authorList>
            <person name="de Groot N.N."/>
        </authorList>
    </citation>
    <scope>NUCLEOTIDE SEQUENCE</scope>
</reference>
<dbReference type="InterPro" id="IPR042099">
    <property type="entry name" value="ANL_N_sf"/>
</dbReference>
<evidence type="ECO:0000256" key="2">
    <source>
        <dbReference type="ARBA" id="ARBA00022598"/>
    </source>
</evidence>
<dbReference type="InterPro" id="IPR025110">
    <property type="entry name" value="AMP-bd_C"/>
</dbReference>
<feature type="domain" description="AMP-binding enzyme C-terminal" evidence="3">
    <location>
        <begin position="57"/>
        <end position="131"/>
    </location>
</feature>
<dbReference type="GO" id="GO:0031956">
    <property type="term" value="F:medium-chain fatty acid-CoA ligase activity"/>
    <property type="evidence" value="ECO:0007669"/>
    <property type="project" value="TreeGrafter"/>
</dbReference>
<dbReference type="PANTHER" id="PTHR43201">
    <property type="entry name" value="ACYL-COA SYNTHETASE"/>
    <property type="match status" value="1"/>
</dbReference>
<gene>
    <name evidence="4" type="ORF">MNB_SUP05-12-1280</name>
</gene>
<evidence type="ECO:0000313" key="4">
    <source>
        <dbReference type="EMBL" id="SFV82600.1"/>
    </source>
</evidence>
<evidence type="ECO:0000256" key="1">
    <source>
        <dbReference type="ARBA" id="ARBA00006432"/>
    </source>
</evidence>
<evidence type="ECO:0000259" key="3">
    <source>
        <dbReference type="Pfam" id="PF13193"/>
    </source>
</evidence>
<dbReference type="EMBL" id="FPHT01000253">
    <property type="protein sequence ID" value="SFV82600.1"/>
    <property type="molecule type" value="Genomic_DNA"/>
</dbReference>
<organism evidence="4">
    <name type="scientific">hydrothermal vent metagenome</name>
    <dbReference type="NCBI Taxonomy" id="652676"/>
    <lineage>
        <taxon>unclassified sequences</taxon>
        <taxon>metagenomes</taxon>
        <taxon>ecological metagenomes</taxon>
    </lineage>
</organism>
<dbReference type="InterPro" id="IPR045851">
    <property type="entry name" value="AMP-bd_C_sf"/>
</dbReference>
<name>A0A1W1DML5_9ZZZZ</name>
<protein>
    <submittedName>
        <fullName evidence="4">Long-chain-fatty-acid--CoA ligase</fullName>
        <ecNumber evidence="4">6.2.1.3</ecNumber>
    </submittedName>
</protein>
<dbReference type="GO" id="GO:0004467">
    <property type="term" value="F:long-chain fatty acid-CoA ligase activity"/>
    <property type="evidence" value="ECO:0007669"/>
    <property type="project" value="UniProtKB-EC"/>
</dbReference>
<comment type="similarity">
    <text evidence="1">Belongs to the ATP-dependent AMP-binding enzyme family.</text>
</comment>
<dbReference type="Gene3D" id="3.30.300.30">
    <property type="match status" value="1"/>
</dbReference>
<accession>A0A1W1DML5</accession>
<keyword evidence="2 4" id="KW-0436">Ligase</keyword>
<dbReference type="Gene3D" id="3.40.50.12780">
    <property type="entry name" value="N-terminal domain of ligase-like"/>
    <property type="match status" value="1"/>
</dbReference>
<sequence>MGSYWHREDLNKEVFTKDGFFLSGDMGYLDEHGRVFIVDRVKDMIIVSGFNVYPCDVEQVLNQHPDVEESACVGIDHKVSGQSVKAFVVKKPGSILDKHTLIDHCKEHLTHYKIPRKIEWIESLPKSNVGKILKRKLTQ</sequence>
<dbReference type="PANTHER" id="PTHR43201:SF5">
    <property type="entry name" value="MEDIUM-CHAIN ACYL-COA LIGASE ACSF2, MITOCHONDRIAL"/>
    <property type="match status" value="1"/>
</dbReference>
<dbReference type="SUPFAM" id="SSF56801">
    <property type="entry name" value="Acetyl-CoA synthetase-like"/>
    <property type="match status" value="1"/>
</dbReference>
<proteinExistence type="inferred from homology"/>
<dbReference type="AlphaFoldDB" id="A0A1W1DML5"/>
<dbReference type="Pfam" id="PF13193">
    <property type="entry name" value="AMP-binding_C"/>
    <property type="match status" value="1"/>
</dbReference>
<dbReference type="EC" id="6.2.1.3" evidence="4"/>
<dbReference type="FunFam" id="3.30.300.30:FF:000008">
    <property type="entry name" value="2,3-dihydroxybenzoate-AMP ligase"/>
    <property type="match status" value="1"/>
</dbReference>